<gene>
    <name evidence="2" type="ORF">KDL01_40990</name>
</gene>
<dbReference type="GO" id="GO:0016491">
    <property type="term" value="F:oxidoreductase activity"/>
    <property type="evidence" value="ECO:0007669"/>
    <property type="project" value="InterPro"/>
</dbReference>
<dbReference type="SUPFAM" id="SSF52218">
    <property type="entry name" value="Flavoproteins"/>
    <property type="match status" value="1"/>
</dbReference>
<dbReference type="PANTHER" id="PTHR30543:SF21">
    <property type="entry name" value="NAD(P)H-DEPENDENT FMN REDUCTASE LOT6"/>
    <property type="match status" value="1"/>
</dbReference>
<dbReference type="InterPro" id="IPR005025">
    <property type="entry name" value="FMN_Rdtase-like_dom"/>
</dbReference>
<dbReference type="Proteomes" id="UP000675781">
    <property type="component" value="Unassembled WGS sequence"/>
</dbReference>
<accession>A0A941IVN1</accession>
<dbReference type="GO" id="GO:0010181">
    <property type="term" value="F:FMN binding"/>
    <property type="evidence" value="ECO:0007669"/>
    <property type="project" value="TreeGrafter"/>
</dbReference>
<evidence type="ECO:0000313" key="3">
    <source>
        <dbReference type="Proteomes" id="UP000675781"/>
    </source>
</evidence>
<dbReference type="InterPro" id="IPR050712">
    <property type="entry name" value="NAD(P)H-dep_reductase"/>
</dbReference>
<feature type="domain" description="NADPH-dependent FMN reductase-like" evidence="1">
    <location>
        <begin position="3"/>
        <end position="150"/>
    </location>
</feature>
<evidence type="ECO:0000313" key="2">
    <source>
        <dbReference type="EMBL" id="MBR7839698.1"/>
    </source>
</evidence>
<dbReference type="GO" id="GO:0005829">
    <property type="term" value="C:cytosol"/>
    <property type="evidence" value="ECO:0007669"/>
    <property type="project" value="TreeGrafter"/>
</dbReference>
<proteinExistence type="predicted"/>
<feature type="non-terminal residue" evidence="2">
    <location>
        <position position="198"/>
    </location>
</feature>
<dbReference type="RefSeq" id="WP_212534118.1">
    <property type="nucleotide sequence ID" value="NZ_JAGSOG010000555.1"/>
</dbReference>
<name>A0A941IVN1_9ACTN</name>
<evidence type="ECO:0000259" key="1">
    <source>
        <dbReference type="Pfam" id="PF03358"/>
    </source>
</evidence>
<dbReference type="PANTHER" id="PTHR30543">
    <property type="entry name" value="CHROMATE REDUCTASE"/>
    <property type="match status" value="1"/>
</dbReference>
<dbReference type="InterPro" id="IPR029039">
    <property type="entry name" value="Flavoprotein-like_sf"/>
</dbReference>
<dbReference type="Pfam" id="PF03358">
    <property type="entry name" value="FMN_red"/>
    <property type="match status" value="1"/>
</dbReference>
<reference evidence="2" key="1">
    <citation type="submission" date="2021-04" db="EMBL/GenBank/DDBJ databases">
        <title>Genome based classification of Actinospica acidithermotolerans sp. nov., an actinobacterium isolated from an Indonesian hot spring.</title>
        <authorList>
            <person name="Kusuma A.B."/>
            <person name="Putra K.E."/>
            <person name="Nafisah S."/>
            <person name="Loh J."/>
            <person name="Nouioui I."/>
            <person name="Goodfellow M."/>
        </authorList>
    </citation>
    <scope>NUCLEOTIDE SEQUENCE</scope>
    <source>
        <strain evidence="2">CSCA 57</strain>
    </source>
</reference>
<keyword evidence="3" id="KW-1185">Reference proteome</keyword>
<dbReference type="AlphaFoldDB" id="A0A941IVN1"/>
<protein>
    <submittedName>
        <fullName evidence="2">NAD(P)H-dependent oxidoreductase</fullName>
    </submittedName>
</protein>
<dbReference type="EMBL" id="JAGSOG010000555">
    <property type="protein sequence ID" value="MBR7839698.1"/>
    <property type="molecule type" value="Genomic_DNA"/>
</dbReference>
<dbReference type="Gene3D" id="3.40.50.360">
    <property type="match status" value="1"/>
</dbReference>
<comment type="caution">
    <text evidence="2">The sequence shown here is derived from an EMBL/GenBank/DDBJ whole genome shotgun (WGS) entry which is preliminary data.</text>
</comment>
<organism evidence="2 3">
    <name type="scientific">Actinospica durhamensis</name>
    <dbReference type="NCBI Taxonomy" id="1508375"/>
    <lineage>
        <taxon>Bacteria</taxon>
        <taxon>Bacillati</taxon>
        <taxon>Actinomycetota</taxon>
        <taxon>Actinomycetes</taxon>
        <taxon>Catenulisporales</taxon>
        <taxon>Actinospicaceae</taxon>
        <taxon>Actinospica</taxon>
    </lineage>
</organism>
<sequence length="198" mass="20825">MPHIVLISGSLRRNSTNGIAIATVRRALTAADVGVSTQMLDLGSLPHYNQDSEESGWPSEAAAARRMIDAADALVISTPSYNGALPGVLKNALDWFSRPRRACVLDDKPTAVLTVGSAPLGGADALPGIRRILRRSGACVLDGRLAIGNADALATADGVFTDPDVRARLDTFASGILEELALADVNRTLELLPAFVRI</sequence>